<dbReference type="PANTHER" id="PTHR30273">
    <property type="entry name" value="PERIPLASMIC SIGNAL SENSOR AND SIGMA FACTOR ACTIVATOR FECR-RELATED"/>
    <property type="match status" value="1"/>
</dbReference>
<dbReference type="InterPro" id="IPR012373">
    <property type="entry name" value="Ferrdict_sens_TM"/>
</dbReference>
<dbReference type="PANTHER" id="PTHR30273:SF2">
    <property type="entry name" value="PROTEIN FECR"/>
    <property type="match status" value="1"/>
</dbReference>
<dbReference type="InterPro" id="IPR011051">
    <property type="entry name" value="RmlC_Cupin_sf"/>
</dbReference>
<dbReference type="Pfam" id="PF16220">
    <property type="entry name" value="DUF4880"/>
    <property type="match status" value="1"/>
</dbReference>
<accession>A0ABZ0Y5M3</accession>
<proteinExistence type="predicted"/>
<dbReference type="SUPFAM" id="SSF51182">
    <property type="entry name" value="RmlC-like cupins"/>
    <property type="match status" value="1"/>
</dbReference>
<feature type="domain" description="FecR protein" evidence="2">
    <location>
        <begin position="113"/>
        <end position="205"/>
    </location>
</feature>
<evidence type="ECO:0000313" key="5">
    <source>
        <dbReference type="Proteomes" id="UP001326110"/>
    </source>
</evidence>
<keyword evidence="1" id="KW-1133">Transmembrane helix</keyword>
<evidence type="ECO:0000313" key="4">
    <source>
        <dbReference type="EMBL" id="WQH07348.1"/>
    </source>
</evidence>
<keyword evidence="1" id="KW-0472">Membrane</keyword>
<keyword evidence="1" id="KW-0812">Transmembrane</keyword>
<dbReference type="InterPro" id="IPR006860">
    <property type="entry name" value="FecR"/>
</dbReference>
<dbReference type="GeneID" id="43165858"/>
<dbReference type="InterPro" id="IPR032623">
    <property type="entry name" value="FecR_N"/>
</dbReference>
<keyword evidence="5" id="KW-1185">Reference proteome</keyword>
<organism evidence="4 5">
    <name type="scientific">Duganella zoogloeoides</name>
    <dbReference type="NCBI Taxonomy" id="75659"/>
    <lineage>
        <taxon>Bacteria</taxon>
        <taxon>Pseudomonadati</taxon>
        <taxon>Pseudomonadota</taxon>
        <taxon>Betaproteobacteria</taxon>
        <taxon>Burkholderiales</taxon>
        <taxon>Oxalobacteraceae</taxon>
        <taxon>Telluria group</taxon>
        <taxon>Duganella</taxon>
    </lineage>
</organism>
<gene>
    <name evidence="4" type="ORF">SR858_13715</name>
</gene>
<reference evidence="4 5" key="1">
    <citation type="submission" date="2023-11" db="EMBL/GenBank/DDBJ databases">
        <title>MicrobeMod: A computational toolkit for identifying prokaryotic methylation and restriction-modification with nanopore sequencing.</title>
        <authorList>
            <person name="Crits-Christoph A."/>
            <person name="Kang S.C."/>
            <person name="Lee H."/>
            <person name="Ostrov N."/>
        </authorList>
    </citation>
    <scope>NUCLEOTIDE SEQUENCE [LARGE SCALE GENOMIC DNA]</scope>
    <source>
        <strain evidence="4 5">ATCC 25935</strain>
    </source>
</reference>
<dbReference type="EMBL" id="CP140152">
    <property type="protein sequence ID" value="WQH07348.1"/>
    <property type="molecule type" value="Genomic_DNA"/>
</dbReference>
<evidence type="ECO:0000256" key="1">
    <source>
        <dbReference type="SAM" id="Phobius"/>
    </source>
</evidence>
<dbReference type="Gene3D" id="2.60.120.1440">
    <property type="match status" value="1"/>
</dbReference>
<feature type="transmembrane region" description="Helical" evidence="1">
    <location>
        <begin position="85"/>
        <end position="105"/>
    </location>
</feature>
<dbReference type="PIRSF" id="PIRSF018266">
    <property type="entry name" value="FecR"/>
    <property type="match status" value="1"/>
</dbReference>
<dbReference type="Proteomes" id="UP001326110">
    <property type="component" value="Chromosome"/>
</dbReference>
<evidence type="ECO:0000259" key="3">
    <source>
        <dbReference type="Pfam" id="PF16220"/>
    </source>
</evidence>
<evidence type="ECO:0000259" key="2">
    <source>
        <dbReference type="Pfam" id="PF04773"/>
    </source>
</evidence>
<sequence length="327" mass="35007">MSTIDQQAMAWMLRAEQGKLDDAEQQAFDAWFGADVRHQGAYLRATAINNALSRATVQESLRPAPERLRTEWAGASWRQAPPRRAWLAAGALAAGAAFFGLGTWFTAAPAPTVLATALGEVRRVPLADHSVASINSDSVVEVRLDPASRQVALQRGEAWFEVAKDKARPFVVAAGDAKVRAVGTAFGVRRHAGGAEVLVTEGTVEITGAAGAGRQLLTAGQSAFIPVHGGAIAVAWRPDDMARRLAWREGKLVFKDQKLADAVADFNRYSLKKIVIDDPRLATRTLVGQYQIDAPELFARDVGAFLAVPVRITADRIAIGAAPGVVR</sequence>
<feature type="domain" description="FecR N-terminal" evidence="3">
    <location>
        <begin position="6"/>
        <end position="47"/>
    </location>
</feature>
<dbReference type="RefSeq" id="WP_019924311.1">
    <property type="nucleotide sequence ID" value="NZ_CP140152.1"/>
</dbReference>
<protein>
    <submittedName>
        <fullName evidence="4">FecR domain-containing protein</fullName>
    </submittedName>
</protein>
<dbReference type="Pfam" id="PF04773">
    <property type="entry name" value="FecR"/>
    <property type="match status" value="1"/>
</dbReference>
<name>A0ABZ0Y5M3_9BURK</name>